<feature type="compositionally biased region" description="Low complexity" evidence="1">
    <location>
        <begin position="78"/>
        <end position="90"/>
    </location>
</feature>
<evidence type="ECO:0000256" key="1">
    <source>
        <dbReference type="SAM" id="MobiDB-lite"/>
    </source>
</evidence>
<proteinExistence type="predicted"/>
<dbReference type="EMBL" id="FO818640">
    <property type="protein sequence ID" value="CDM98001.1"/>
    <property type="molecule type" value="Genomic_DNA"/>
</dbReference>
<dbReference type="AlphaFoldDB" id="A0A9P1KL58"/>
<organism evidence="3 4">
    <name type="scientific">Limnospira indica PCC 8005</name>
    <dbReference type="NCBI Taxonomy" id="376219"/>
    <lineage>
        <taxon>Bacteria</taxon>
        <taxon>Bacillati</taxon>
        <taxon>Cyanobacteriota</taxon>
        <taxon>Cyanophyceae</taxon>
        <taxon>Oscillatoriophycideae</taxon>
        <taxon>Oscillatoriales</taxon>
        <taxon>Sirenicapillariaceae</taxon>
        <taxon>Limnospira</taxon>
    </lineage>
</organism>
<dbReference type="Proteomes" id="UP000032946">
    <property type="component" value="Chromosome"/>
</dbReference>
<feature type="compositionally biased region" description="Basic and acidic residues" evidence="1">
    <location>
        <begin position="9"/>
        <end position="19"/>
    </location>
</feature>
<reference evidence="3 4" key="1">
    <citation type="submission" date="2014-02" db="EMBL/GenBank/DDBJ databases">
        <authorList>
            <person name="Genoscope - CEA"/>
        </authorList>
    </citation>
    <scope>NUCLEOTIDE SEQUENCE [LARGE SCALE GENOMIC DNA]</scope>
    <source>
        <strain evidence="3 4">PCC 8005</strain>
    </source>
</reference>
<sequence length="309" mass="34792">MSNPRKRPKSFESMKEHSADGTPMAQSRPSEPPLGNDDTTLSDILPNQAVTNAKSLSMPELVAAPSSPTSTDRWPHCPTSTPKQKSSQKSEAGSTSRERKCWPYWDIICQEMSAWLSLPTKTDWQYGDLTCFDGSMSKTGAHSWFSTRQVSVQNQKWLRTSSPSSTASVPDYTDGVNTKLRSKKIRIYPSPELNQVWRKWLAACRYCYNQAIALSRSGKRLSKLKLRNKVMQSDLPEWVKETPCHIRQNAIFDAYQALSASPDARFRSCRDSSQGIKFNNTNFSSGSWYPRLTKGLTFMVSEPIPKTCG</sequence>
<evidence type="ECO:0000313" key="4">
    <source>
        <dbReference type="Proteomes" id="UP000032946"/>
    </source>
</evidence>
<dbReference type="Pfam" id="PF12323">
    <property type="entry name" value="HTH_OrfB_IS605"/>
    <property type="match status" value="1"/>
</dbReference>
<keyword evidence="4" id="KW-1185">Reference proteome</keyword>
<name>A0A9P1KL58_9CYAN</name>
<feature type="region of interest" description="Disordered" evidence="1">
    <location>
        <begin position="1"/>
        <end position="95"/>
    </location>
</feature>
<evidence type="ECO:0000313" key="3">
    <source>
        <dbReference type="EMBL" id="CDM98001.1"/>
    </source>
</evidence>
<protein>
    <recommendedName>
        <fullName evidence="2">Transposase putative helix-turn-helix domain-containing protein</fullName>
    </recommendedName>
</protein>
<evidence type="ECO:0000259" key="2">
    <source>
        <dbReference type="Pfam" id="PF12323"/>
    </source>
</evidence>
<accession>A0A9P1KL58</accession>
<gene>
    <name evidence="3" type="ORF">ARTHRO_60602</name>
</gene>
<feature type="domain" description="Transposase putative helix-turn-helix" evidence="2">
    <location>
        <begin position="180"/>
        <end position="214"/>
    </location>
</feature>
<dbReference type="InterPro" id="IPR021027">
    <property type="entry name" value="Transposase_put_HTH"/>
</dbReference>